<name>A0ABR7JER5_9FLAO</name>
<dbReference type="Proteomes" id="UP000621670">
    <property type="component" value="Unassembled WGS sequence"/>
</dbReference>
<reference evidence="3 4" key="1">
    <citation type="submission" date="2020-08" db="EMBL/GenBank/DDBJ databases">
        <title>Description of novel Flavobacterium F-400 isolate.</title>
        <authorList>
            <person name="Saticioglu I."/>
            <person name="Duman M."/>
            <person name="Altun S."/>
        </authorList>
    </citation>
    <scope>NUCLEOTIDE SEQUENCE [LARGE SCALE GENOMIC DNA]</scope>
    <source>
        <strain evidence="3 4">F-400</strain>
    </source>
</reference>
<evidence type="ECO:0000259" key="2">
    <source>
        <dbReference type="Pfam" id="PF01261"/>
    </source>
</evidence>
<keyword evidence="3" id="KW-0413">Isomerase</keyword>
<dbReference type="InterPro" id="IPR050312">
    <property type="entry name" value="IolE/XylAMocC-like"/>
</dbReference>
<evidence type="ECO:0000256" key="1">
    <source>
        <dbReference type="SAM" id="SignalP"/>
    </source>
</evidence>
<dbReference type="InterPro" id="IPR013022">
    <property type="entry name" value="Xyl_isomerase-like_TIM-brl"/>
</dbReference>
<dbReference type="EMBL" id="JACRUM010000002">
    <property type="protein sequence ID" value="MBC5862997.1"/>
    <property type="molecule type" value="Genomic_DNA"/>
</dbReference>
<dbReference type="RefSeq" id="WP_166134367.1">
    <property type="nucleotide sequence ID" value="NZ_JAAOBY010000002.1"/>
</dbReference>
<protein>
    <submittedName>
        <fullName evidence="3">Sugar phosphate isomerase/epimerase</fullName>
    </submittedName>
</protein>
<organism evidence="3 4">
    <name type="scientific">Flavobacterium turcicum</name>
    <dbReference type="NCBI Taxonomy" id="2764718"/>
    <lineage>
        <taxon>Bacteria</taxon>
        <taxon>Pseudomonadati</taxon>
        <taxon>Bacteroidota</taxon>
        <taxon>Flavobacteriia</taxon>
        <taxon>Flavobacteriales</taxon>
        <taxon>Flavobacteriaceae</taxon>
        <taxon>Flavobacterium</taxon>
    </lineage>
</organism>
<dbReference type="PANTHER" id="PTHR12110">
    <property type="entry name" value="HYDROXYPYRUVATE ISOMERASE"/>
    <property type="match status" value="1"/>
</dbReference>
<feature type="signal peptide" evidence="1">
    <location>
        <begin position="1"/>
        <end position="25"/>
    </location>
</feature>
<feature type="chain" id="PRO_5045440467" evidence="1">
    <location>
        <begin position="26"/>
        <end position="291"/>
    </location>
</feature>
<comment type="caution">
    <text evidence="3">The sequence shown here is derived from an EMBL/GenBank/DDBJ whole genome shotgun (WGS) entry which is preliminary data.</text>
</comment>
<keyword evidence="4" id="KW-1185">Reference proteome</keyword>
<feature type="domain" description="Xylose isomerase-like TIM barrel" evidence="2">
    <location>
        <begin position="53"/>
        <end position="288"/>
    </location>
</feature>
<evidence type="ECO:0000313" key="4">
    <source>
        <dbReference type="Proteomes" id="UP000621670"/>
    </source>
</evidence>
<dbReference type="Pfam" id="PF01261">
    <property type="entry name" value="AP_endonuc_2"/>
    <property type="match status" value="1"/>
</dbReference>
<proteinExistence type="predicted"/>
<evidence type="ECO:0000313" key="3">
    <source>
        <dbReference type="EMBL" id="MBC5862997.1"/>
    </source>
</evidence>
<dbReference type="InterPro" id="IPR036237">
    <property type="entry name" value="Xyl_isomerase-like_sf"/>
</dbReference>
<dbReference type="PANTHER" id="PTHR12110:SF41">
    <property type="entry name" value="INOSOSE DEHYDRATASE"/>
    <property type="match status" value="1"/>
</dbReference>
<dbReference type="GO" id="GO:0016853">
    <property type="term" value="F:isomerase activity"/>
    <property type="evidence" value="ECO:0007669"/>
    <property type="project" value="UniProtKB-KW"/>
</dbReference>
<dbReference type="SUPFAM" id="SSF51658">
    <property type="entry name" value="Xylose isomerase-like"/>
    <property type="match status" value="1"/>
</dbReference>
<gene>
    <name evidence="3" type="ORF">H8R26_06140</name>
</gene>
<sequence>MNKRREFLINTSLALGALAIAPSFAFEAKRKNIGIQLWTLRDTLPKDVKGVLAQVGKAGFTEVETFGYAPKTGFFGTSVKDFKLMLDDNGLKASSNHFDFNSMIKDGSTDLVSDYITTANTLGSTYITVPYIVADLRGTTADAYKKLAEHVNKIGGICKGGGLKLAYHNHDFEFTKFGATNGYEILLNNTDKDLVDFEMDLYWVVRSGNNPLELFKKYPGRFSMWHVKDMDKANPDFNAEIGTGAIDFKAIFAQSKQAGMKRFFLEHESNYKPNPIESAATSFNYIKKNLI</sequence>
<keyword evidence="1" id="KW-0732">Signal</keyword>
<dbReference type="Gene3D" id="3.20.20.150">
    <property type="entry name" value="Divalent-metal-dependent TIM barrel enzymes"/>
    <property type="match status" value="1"/>
</dbReference>
<accession>A0ABR7JER5</accession>